<proteinExistence type="predicted"/>
<comment type="caution">
    <text evidence="1">The sequence shown here is derived from an EMBL/GenBank/DDBJ whole genome shotgun (WGS) entry which is preliminary data.</text>
</comment>
<evidence type="ECO:0000313" key="1">
    <source>
        <dbReference type="EMBL" id="KKL83003.1"/>
    </source>
</evidence>
<organism evidence="1">
    <name type="scientific">marine sediment metagenome</name>
    <dbReference type="NCBI Taxonomy" id="412755"/>
    <lineage>
        <taxon>unclassified sequences</taxon>
        <taxon>metagenomes</taxon>
        <taxon>ecological metagenomes</taxon>
    </lineage>
</organism>
<accession>A0A0F9F9S9</accession>
<name>A0A0F9F9S9_9ZZZZ</name>
<protein>
    <submittedName>
        <fullName evidence="1">Uncharacterized protein</fullName>
    </submittedName>
</protein>
<reference evidence="1" key="1">
    <citation type="journal article" date="2015" name="Nature">
        <title>Complex archaea that bridge the gap between prokaryotes and eukaryotes.</title>
        <authorList>
            <person name="Spang A."/>
            <person name="Saw J.H."/>
            <person name="Jorgensen S.L."/>
            <person name="Zaremba-Niedzwiedzka K."/>
            <person name="Martijn J."/>
            <person name="Lind A.E."/>
            <person name="van Eijk R."/>
            <person name="Schleper C."/>
            <person name="Guy L."/>
            <person name="Ettema T.J."/>
        </authorList>
    </citation>
    <scope>NUCLEOTIDE SEQUENCE</scope>
</reference>
<gene>
    <name evidence="1" type="ORF">LCGC14_1979110</name>
</gene>
<dbReference type="AlphaFoldDB" id="A0A0F9F9S9"/>
<dbReference type="EMBL" id="LAZR01022111">
    <property type="protein sequence ID" value="KKL83003.1"/>
    <property type="molecule type" value="Genomic_DNA"/>
</dbReference>
<sequence>MTGLERNQNAVPWPYAMGPLLRTKLIDQWIANTKDALANQDDLSTHQQSLFKGQLMGLMNAHDILTGQGNICVCCSSSFCVARHETFGCWLHIPPTQKLSEYARKAE</sequence>